<evidence type="ECO:0000256" key="2">
    <source>
        <dbReference type="ARBA" id="ARBA00010050"/>
    </source>
</evidence>
<evidence type="ECO:0000313" key="9">
    <source>
        <dbReference type="EMBL" id="EFJ28429.1"/>
    </source>
</evidence>
<dbReference type="Proteomes" id="UP000001514">
    <property type="component" value="Unassembled WGS sequence"/>
</dbReference>
<protein>
    <recommendedName>
        <fullName evidence="11">Alpha-soluble NSF attachment protein</fullName>
    </recommendedName>
</protein>
<dbReference type="SUPFAM" id="SSF48452">
    <property type="entry name" value="TPR-like"/>
    <property type="match status" value="1"/>
</dbReference>
<dbReference type="PRINTS" id="PR00448">
    <property type="entry name" value="NSFATTACHMNT"/>
</dbReference>
<dbReference type="eggNOG" id="KOG1586">
    <property type="taxonomic scope" value="Eukaryota"/>
</dbReference>
<evidence type="ECO:0000256" key="1">
    <source>
        <dbReference type="ARBA" id="ARBA00004170"/>
    </source>
</evidence>
<feature type="repeat" description="TPR" evidence="7">
    <location>
        <begin position="112"/>
        <end position="145"/>
    </location>
</feature>
<dbReference type="KEGG" id="smo:SELMODRAFT_231593"/>
<keyword evidence="5 8" id="KW-0653">Protein transport</keyword>
<dbReference type="Pfam" id="PF14938">
    <property type="entry name" value="SNAP"/>
    <property type="match status" value="1"/>
</dbReference>
<evidence type="ECO:0000256" key="6">
    <source>
        <dbReference type="ARBA" id="ARBA00023136"/>
    </source>
</evidence>
<dbReference type="InterPro" id="IPR011990">
    <property type="entry name" value="TPR-like_helical_dom_sf"/>
</dbReference>
<dbReference type="CDD" id="cd15832">
    <property type="entry name" value="SNAP"/>
    <property type="match status" value="1"/>
</dbReference>
<dbReference type="FunCoup" id="D8RGU7">
    <property type="interactions" value="4943"/>
</dbReference>
<proteinExistence type="inferred from homology"/>
<comment type="similarity">
    <text evidence="2 8">Belongs to the SNAP family.</text>
</comment>
<name>D8RGU7_SELML</name>
<dbReference type="Gene3D" id="1.25.40.10">
    <property type="entry name" value="Tetratricopeptide repeat domain"/>
    <property type="match status" value="1"/>
</dbReference>
<evidence type="ECO:0000256" key="3">
    <source>
        <dbReference type="ARBA" id="ARBA00022448"/>
    </source>
</evidence>
<dbReference type="GO" id="GO:0005483">
    <property type="term" value="F:soluble NSF attachment protein activity"/>
    <property type="evidence" value="ECO:0000318"/>
    <property type="project" value="GO_Central"/>
</dbReference>
<reference evidence="9 10" key="1">
    <citation type="journal article" date="2011" name="Science">
        <title>The Selaginella genome identifies genetic changes associated with the evolution of vascular plants.</title>
        <authorList>
            <person name="Banks J.A."/>
            <person name="Nishiyama T."/>
            <person name="Hasebe M."/>
            <person name="Bowman J.L."/>
            <person name="Gribskov M."/>
            <person name="dePamphilis C."/>
            <person name="Albert V.A."/>
            <person name="Aono N."/>
            <person name="Aoyama T."/>
            <person name="Ambrose B.A."/>
            <person name="Ashton N.W."/>
            <person name="Axtell M.J."/>
            <person name="Barker E."/>
            <person name="Barker M.S."/>
            <person name="Bennetzen J.L."/>
            <person name="Bonawitz N.D."/>
            <person name="Chapple C."/>
            <person name="Cheng C."/>
            <person name="Correa L.G."/>
            <person name="Dacre M."/>
            <person name="DeBarry J."/>
            <person name="Dreyer I."/>
            <person name="Elias M."/>
            <person name="Engstrom E.M."/>
            <person name="Estelle M."/>
            <person name="Feng L."/>
            <person name="Finet C."/>
            <person name="Floyd S.K."/>
            <person name="Frommer W.B."/>
            <person name="Fujita T."/>
            <person name="Gramzow L."/>
            <person name="Gutensohn M."/>
            <person name="Harholt J."/>
            <person name="Hattori M."/>
            <person name="Heyl A."/>
            <person name="Hirai T."/>
            <person name="Hiwatashi Y."/>
            <person name="Ishikawa M."/>
            <person name="Iwata M."/>
            <person name="Karol K.G."/>
            <person name="Koehler B."/>
            <person name="Kolukisaoglu U."/>
            <person name="Kubo M."/>
            <person name="Kurata T."/>
            <person name="Lalonde S."/>
            <person name="Li K."/>
            <person name="Li Y."/>
            <person name="Litt A."/>
            <person name="Lyons E."/>
            <person name="Manning G."/>
            <person name="Maruyama T."/>
            <person name="Michael T.P."/>
            <person name="Mikami K."/>
            <person name="Miyazaki S."/>
            <person name="Morinaga S."/>
            <person name="Murata T."/>
            <person name="Mueller-Roeber B."/>
            <person name="Nelson D.R."/>
            <person name="Obara M."/>
            <person name="Oguri Y."/>
            <person name="Olmstead R.G."/>
            <person name="Onodera N."/>
            <person name="Petersen B.L."/>
            <person name="Pils B."/>
            <person name="Prigge M."/>
            <person name="Rensing S.A."/>
            <person name="Riano-Pachon D.M."/>
            <person name="Roberts A.W."/>
            <person name="Sato Y."/>
            <person name="Scheller H.V."/>
            <person name="Schulz B."/>
            <person name="Schulz C."/>
            <person name="Shakirov E.V."/>
            <person name="Shibagaki N."/>
            <person name="Shinohara N."/>
            <person name="Shippen D.E."/>
            <person name="Soerensen I."/>
            <person name="Sotooka R."/>
            <person name="Sugimoto N."/>
            <person name="Sugita M."/>
            <person name="Sumikawa N."/>
            <person name="Tanurdzic M."/>
            <person name="Theissen G."/>
            <person name="Ulvskov P."/>
            <person name="Wakazuki S."/>
            <person name="Weng J.K."/>
            <person name="Willats W.W."/>
            <person name="Wipf D."/>
            <person name="Wolf P.G."/>
            <person name="Yang L."/>
            <person name="Zimmer A.D."/>
            <person name="Zhu Q."/>
            <person name="Mitros T."/>
            <person name="Hellsten U."/>
            <person name="Loque D."/>
            <person name="Otillar R."/>
            <person name="Salamov A."/>
            <person name="Schmutz J."/>
            <person name="Shapiro H."/>
            <person name="Lindquist E."/>
            <person name="Lucas S."/>
            <person name="Rokhsar D."/>
            <person name="Grigoriev I.V."/>
        </authorList>
    </citation>
    <scope>NUCLEOTIDE SEQUENCE [LARGE SCALE GENOMIC DNA]</scope>
</reference>
<dbReference type="OrthoDB" id="9984275at2759"/>
<dbReference type="HOGENOM" id="CLU_046329_0_2_1"/>
<evidence type="ECO:0000256" key="7">
    <source>
        <dbReference type="PROSITE-ProRule" id="PRU00339"/>
    </source>
</evidence>
<dbReference type="Gramene" id="EFJ28429">
    <property type="protein sequence ID" value="EFJ28429"/>
    <property type="gene ID" value="SELMODRAFT_231593"/>
</dbReference>
<comment type="subcellular location">
    <subcellularLocation>
        <location evidence="1 8">Membrane</location>
        <topology evidence="1 8">Peripheral membrane protein</topology>
    </subcellularLocation>
</comment>
<gene>
    <name evidence="9" type="ORF">SELMODRAFT_231593</name>
</gene>
<dbReference type="InParanoid" id="D8RGU7"/>
<dbReference type="AlphaFoldDB" id="D8RGU7"/>
<keyword evidence="7" id="KW-0802">TPR repeat</keyword>
<keyword evidence="3 8" id="KW-0813">Transport</keyword>
<organism evidence="10">
    <name type="scientific">Selaginella moellendorffii</name>
    <name type="common">Spikemoss</name>
    <dbReference type="NCBI Taxonomy" id="88036"/>
    <lineage>
        <taxon>Eukaryota</taxon>
        <taxon>Viridiplantae</taxon>
        <taxon>Streptophyta</taxon>
        <taxon>Embryophyta</taxon>
        <taxon>Tracheophyta</taxon>
        <taxon>Lycopodiopsida</taxon>
        <taxon>Selaginellales</taxon>
        <taxon>Selaginellaceae</taxon>
        <taxon>Selaginella</taxon>
    </lineage>
</organism>
<evidence type="ECO:0000256" key="4">
    <source>
        <dbReference type="ARBA" id="ARBA00022892"/>
    </source>
</evidence>
<keyword evidence="4 8" id="KW-0931">ER-Golgi transport</keyword>
<evidence type="ECO:0000256" key="8">
    <source>
        <dbReference type="RuleBase" id="RU367013"/>
    </source>
</evidence>
<dbReference type="GO" id="GO:0035494">
    <property type="term" value="P:SNARE complex disassembly"/>
    <property type="evidence" value="ECO:0000318"/>
    <property type="project" value="GO_Central"/>
</dbReference>
<dbReference type="GO" id="GO:0019905">
    <property type="term" value="F:syntaxin binding"/>
    <property type="evidence" value="ECO:0000318"/>
    <property type="project" value="GO_Central"/>
</dbReference>
<dbReference type="PANTHER" id="PTHR13768">
    <property type="entry name" value="SOLUBLE NSF ATTACHMENT PROTEIN SNAP"/>
    <property type="match status" value="1"/>
</dbReference>
<accession>D8RGU7</accession>
<dbReference type="STRING" id="88036.D8RGU7"/>
<keyword evidence="10" id="KW-1185">Reference proteome</keyword>
<dbReference type="OMA" id="EDACDMY"/>
<sequence>MGDYEEKAQEYEKKAEKKLKGWNLLGGKYDDAAEYLEKAANNYKLAKSWDRGAECYLRLAEVSMKMESKPEAAQSYVEAAKCYMKKRPKEAVKMLNMATKLFMELGRLSVAAKHFKDIAEIYEKQEDLEFAVQFYERAADLYQGEEVNTTSNQCKLRIAELSAQLEQYPRAIEIFEAIAKSSMDNNLTKYSVKGYLLNAGLCQMCGADPIAVSNALERYQDLDPTFQDTRECKFLKELAETIEQEDATKFTDAVKEYDSISRLDPWKTTMLLRAKKALKAKEEEEEELT</sequence>
<evidence type="ECO:0008006" key="11">
    <source>
        <dbReference type="Google" id="ProtNLM"/>
    </source>
</evidence>
<dbReference type="PROSITE" id="PS50005">
    <property type="entry name" value="TPR"/>
    <property type="match status" value="1"/>
</dbReference>
<keyword evidence="6 8" id="KW-0472">Membrane</keyword>
<comment type="function">
    <text evidence="8">Required for vesicular transport between the endoplasmic reticulum and the Golgi apparatus.</text>
</comment>
<dbReference type="InterPro" id="IPR019734">
    <property type="entry name" value="TPR_rpt"/>
</dbReference>
<dbReference type="GO" id="GO:0006886">
    <property type="term" value="P:intracellular protein transport"/>
    <property type="evidence" value="ECO:0000318"/>
    <property type="project" value="GO_Central"/>
</dbReference>
<dbReference type="GO" id="GO:0031201">
    <property type="term" value="C:SNARE complex"/>
    <property type="evidence" value="ECO:0000318"/>
    <property type="project" value="GO_Central"/>
</dbReference>
<dbReference type="FunFam" id="1.25.40.10:FF:000049">
    <property type="entry name" value="Alpha-soluble NSF attachment protein-like"/>
    <property type="match status" value="1"/>
</dbReference>
<dbReference type="InterPro" id="IPR000744">
    <property type="entry name" value="NSF_attach"/>
</dbReference>
<dbReference type="PANTHER" id="PTHR13768:SF8">
    <property type="entry name" value="ALPHA-SOLUBLE NSF ATTACHMENT PROTEIN"/>
    <property type="match status" value="1"/>
</dbReference>
<dbReference type="EMBL" id="GL377579">
    <property type="protein sequence ID" value="EFJ28429.1"/>
    <property type="molecule type" value="Genomic_DNA"/>
</dbReference>
<evidence type="ECO:0000256" key="5">
    <source>
        <dbReference type="ARBA" id="ARBA00022927"/>
    </source>
</evidence>
<evidence type="ECO:0000313" key="10">
    <source>
        <dbReference type="Proteomes" id="UP000001514"/>
    </source>
</evidence>